<dbReference type="AlphaFoldDB" id="A0AAV4CE55"/>
<keyword evidence="7" id="KW-0325">Glycoprotein</keyword>
<feature type="signal peptide" evidence="8">
    <location>
        <begin position="1"/>
        <end position="24"/>
    </location>
</feature>
<dbReference type="EMBL" id="BLXT01006160">
    <property type="protein sequence ID" value="GFO29477.1"/>
    <property type="molecule type" value="Genomic_DNA"/>
</dbReference>
<keyword evidence="4 8" id="KW-0732">Signal</keyword>
<comment type="caution">
    <text evidence="10">The sequence shown here is derived from an EMBL/GenBank/DDBJ whole genome shotgun (WGS) entry which is preliminary data.</text>
</comment>
<evidence type="ECO:0000256" key="3">
    <source>
        <dbReference type="ARBA" id="ARBA00022630"/>
    </source>
</evidence>
<protein>
    <submittedName>
        <fullName evidence="10">Prenylcysteine oxidase</fullName>
    </submittedName>
</protein>
<dbReference type="InterPro" id="IPR010795">
    <property type="entry name" value="Prenylcys_lyase"/>
</dbReference>
<proteinExistence type="inferred from homology"/>
<keyword evidence="11" id="KW-1185">Reference proteome</keyword>
<dbReference type="InterPro" id="IPR017046">
    <property type="entry name" value="Prenylcysteine_Oxase1"/>
</dbReference>
<dbReference type="Pfam" id="PF13450">
    <property type="entry name" value="NAD_binding_8"/>
    <property type="match status" value="1"/>
</dbReference>
<evidence type="ECO:0000313" key="11">
    <source>
        <dbReference type="Proteomes" id="UP000735302"/>
    </source>
</evidence>
<dbReference type="GO" id="GO:0030328">
    <property type="term" value="P:prenylcysteine catabolic process"/>
    <property type="evidence" value="ECO:0007669"/>
    <property type="project" value="InterPro"/>
</dbReference>
<feature type="chain" id="PRO_5043315707" evidence="8">
    <location>
        <begin position="25"/>
        <end position="514"/>
    </location>
</feature>
<comment type="cofactor">
    <cofactor evidence="1">
        <name>FAD</name>
        <dbReference type="ChEBI" id="CHEBI:57692"/>
    </cofactor>
</comment>
<dbReference type="PANTHER" id="PTHR15944:SF0">
    <property type="entry name" value="PRENYLCYSTEINE LYASE DOMAIN-CONTAINING PROTEIN"/>
    <property type="match status" value="1"/>
</dbReference>
<organism evidence="10 11">
    <name type="scientific">Plakobranchus ocellatus</name>
    <dbReference type="NCBI Taxonomy" id="259542"/>
    <lineage>
        <taxon>Eukaryota</taxon>
        <taxon>Metazoa</taxon>
        <taxon>Spiralia</taxon>
        <taxon>Lophotrochozoa</taxon>
        <taxon>Mollusca</taxon>
        <taxon>Gastropoda</taxon>
        <taxon>Heterobranchia</taxon>
        <taxon>Euthyneura</taxon>
        <taxon>Panpulmonata</taxon>
        <taxon>Sacoglossa</taxon>
        <taxon>Placobranchoidea</taxon>
        <taxon>Plakobranchidae</taxon>
        <taxon>Plakobranchus</taxon>
    </lineage>
</organism>
<evidence type="ECO:0000256" key="5">
    <source>
        <dbReference type="ARBA" id="ARBA00022827"/>
    </source>
</evidence>
<evidence type="ECO:0000256" key="4">
    <source>
        <dbReference type="ARBA" id="ARBA00022729"/>
    </source>
</evidence>
<dbReference type="Gene3D" id="3.50.50.60">
    <property type="entry name" value="FAD/NAD(P)-binding domain"/>
    <property type="match status" value="1"/>
</dbReference>
<evidence type="ECO:0000313" key="10">
    <source>
        <dbReference type="EMBL" id="GFO29477.1"/>
    </source>
</evidence>
<dbReference type="Proteomes" id="UP000735302">
    <property type="component" value="Unassembled WGS sequence"/>
</dbReference>
<evidence type="ECO:0000259" key="9">
    <source>
        <dbReference type="Pfam" id="PF07156"/>
    </source>
</evidence>
<keyword evidence="3" id="KW-0285">Flavoprotein</keyword>
<sequence>MHYYLDLYIHIFILIGASLQLASARALNTEEDITPRIGIIGAGIGGTSSAYFLRQLFGPKVKIDVFESEKVGGRAAVLRINGQDYEAGASIISKKNKYMIDFAQKFNATPISHSVGVLGLYDENGIRFQTSEWKAITLAKLAWRYGMDLYTIQQWTENTVFKKFARIYEFQKRGMAFTTVEDMLRAMGEDILNMTHHSMKEVLKDAGLSQTFIDEFGFAAARNNYGQTTDIHGFVGAVAMVGAEPELFSIQGGNKRIPELLLEKSGANLIKGTVNTVALIKDELGSGSVSYELDYTKTTQGNGDEKLNSREYDIVIIAAPLEGASNKISFTEFPREVTNFKQEYHKIVAMFVQGKINITNFKVASQKDFPSDIFCVSPDIFFNSIGKLSPVSSHQKPETQLKPDEAVWKTFLNKVPKEEEILKLFESRTDLRLVEWLAYPEYHANMDLPPFMLYDRLYYVNAIESAAAAMEMNVIGAHNVALLAHNQWHSTFEKIDEIQLPSSSAASTTDRSDL</sequence>
<gene>
    <name evidence="10" type="ORF">PoB_005598200</name>
</gene>
<evidence type="ECO:0000256" key="2">
    <source>
        <dbReference type="ARBA" id="ARBA00009967"/>
    </source>
</evidence>
<dbReference type="SUPFAM" id="SSF51905">
    <property type="entry name" value="FAD/NAD(P)-binding domain"/>
    <property type="match status" value="1"/>
</dbReference>
<evidence type="ECO:0000256" key="7">
    <source>
        <dbReference type="ARBA" id="ARBA00023180"/>
    </source>
</evidence>
<feature type="domain" description="Prenylcysteine lyase" evidence="9">
    <location>
        <begin position="128"/>
        <end position="497"/>
    </location>
</feature>
<name>A0AAV4CE55_9GAST</name>
<dbReference type="GO" id="GO:0001735">
    <property type="term" value="F:prenylcysteine oxidase activity"/>
    <property type="evidence" value="ECO:0007669"/>
    <property type="project" value="InterPro"/>
</dbReference>
<dbReference type="PANTHER" id="PTHR15944">
    <property type="entry name" value="FARNESYLCYSTEINE LYASE"/>
    <property type="match status" value="1"/>
</dbReference>
<dbReference type="Pfam" id="PF07156">
    <property type="entry name" value="Prenylcys_lyase"/>
    <property type="match status" value="1"/>
</dbReference>
<evidence type="ECO:0000256" key="8">
    <source>
        <dbReference type="SAM" id="SignalP"/>
    </source>
</evidence>
<accession>A0AAV4CE55</accession>
<evidence type="ECO:0000256" key="1">
    <source>
        <dbReference type="ARBA" id="ARBA00001974"/>
    </source>
</evidence>
<reference evidence="10 11" key="1">
    <citation type="journal article" date="2021" name="Elife">
        <title>Chloroplast acquisition without the gene transfer in kleptoplastic sea slugs, Plakobranchus ocellatus.</title>
        <authorList>
            <person name="Maeda T."/>
            <person name="Takahashi S."/>
            <person name="Yoshida T."/>
            <person name="Shimamura S."/>
            <person name="Takaki Y."/>
            <person name="Nagai Y."/>
            <person name="Toyoda A."/>
            <person name="Suzuki Y."/>
            <person name="Arimoto A."/>
            <person name="Ishii H."/>
            <person name="Satoh N."/>
            <person name="Nishiyama T."/>
            <person name="Hasebe M."/>
            <person name="Maruyama T."/>
            <person name="Minagawa J."/>
            <person name="Obokata J."/>
            <person name="Shigenobu S."/>
        </authorList>
    </citation>
    <scope>NUCLEOTIDE SEQUENCE [LARGE SCALE GENOMIC DNA]</scope>
</reference>
<dbReference type="GO" id="GO:0030327">
    <property type="term" value="P:prenylated protein catabolic process"/>
    <property type="evidence" value="ECO:0007669"/>
    <property type="project" value="TreeGrafter"/>
</dbReference>
<comment type="similarity">
    <text evidence="2">Belongs to the prenylcysteine oxidase family.</text>
</comment>
<dbReference type="InterPro" id="IPR036188">
    <property type="entry name" value="FAD/NAD-bd_sf"/>
</dbReference>
<evidence type="ECO:0000256" key="6">
    <source>
        <dbReference type="ARBA" id="ARBA00023002"/>
    </source>
</evidence>
<keyword evidence="5" id="KW-0274">FAD</keyword>
<keyword evidence="6" id="KW-0560">Oxidoreductase</keyword>